<accession>A0A914MDU4</accession>
<keyword evidence="3" id="KW-0663">Pyridoxal phosphate</keyword>
<keyword evidence="1" id="KW-0662">Pyridine nucleotide biosynthesis</keyword>
<dbReference type="InterPro" id="IPR015424">
    <property type="entry name" value="PyrdxlP-dep_Trfase"/>
</dbReference>
<feature type="domain" description="Aminotransferase class V" evidence="5">
    <location>
        <begin position="131"/>
        <end position="310"/>
    </location>
</feature>
<evidence type="ECO:0000313" key="7">
    <source>
        <dbReference type="WBParaSite" id="Minc3s01707g25763"/>
    </source>
</evidence>
<evidence type="ECO:0000259" key="5">
    <source>
        <dbReference type="Pfam" id="PF00266"/>
    </source>
</evidence>
<dbReference type="SUPFAM" id="SSF53383">
    <property type="entry name" value="PLP-dependent transferases"/>
    <property type="match status" value="1"/>
</dbReference>
<dbReference type="PANTHER" id="PTHR14084">
    <property type="entry name" value="KYNURENINASE"/>
    <property type="match status" value="1"/>
</dbReference>
<name>A0A914MDU4_MELIC</name>
<evidence type="ECO:0000256" key="4">
    <source>
        <dbReference type="ARBA" id="ARBA00083597"/>
    </source>
</evidence>
<dbReference type="AlphaFoldDB" id="A0A914MDU4"/>
<evidence type="ECO:0000256" key="3">
    <source>
        <dbReference type="ARBA" id="ARBA00022898"/>
    </source>
</evidence>
<keyword evidence="2" id="KW-0378">Hydrolase</keyword>
<proteinExistence type="predicted"/>
<dbReference type="PIRSF" id="PIRSF038800">
    <property type="entry name" value="KYNU"/>
    <property type="match status" value="1"/>
</dbReference>
<dbReference type="FunFam" id="3.40.640.10:FF:000031">
    <property type="entry name" value="Kynureninase"/>
    <property type="match status" value="1"/>
</dbReference>
<dbReference type="GO" id="GO:0043420">
    <property type="term" value="P:anthranilate metabolic process"/>
    <property type="evidence" value="ECO:0007669"/>
    <property type="project" value="TreeGrafter"/>
</dbReference>
<organism evidence="6 7">
    <name type="scientific">Meloidogyne incognita</name>
    <name type="common">Southern root-knot nematode worm</name>
    <name type="synonym">Oxyuris incognita</name>
    <dbReference type="NCBI Taxonomy" id="6306"/>
    <lineage>
        <taxon>Eukaryota</taxon>
        <taxon>Metazoa</taxon>
        <taxon>Ecdysozoa</taxon>
        <taxon>Nematoda</taxon>
        <taxon>Chromadorea</taxon>
        <taxon>Rhabditida</taxon>
        <taxon>Tylenchina</taxon>
        <taxon>Tylenchomorpha</taxon>
        <taxon>Tylenchoidea</taxon>
        <taxon>Meloidogynidae</taxon>
        <taxon>Meloidogyninae</taxon>
        <taxon>Meloidogyne</taxon>
        <taxon>Meloidogyne incognita group</taxon>
    </lineage>
</organism>
<dbReference type="GO" id="GO:0009435">
    <property type="term" value="P:NAD+ biosynthetic process"/>
    <property type="evidence" value="ECO:0007669"/>
    <property type="project" value="InterPro"/>
</dbReference>
<evidence type="ECO:0000313" key="6">
    <source>
        <dbReference type="Proteomes" id="UP000887563"/>
    </source>
</evidence>
<evidence type="ECO:0000256" key="2">
    <source>
        <dbReference type="ARBA" id="ARBA00022801"/>
    </source>
</evidence>
<evidence type="ECO:0000256" key="1">
    <source>
        <dbReference type="ARBA" id="ARBA00022642"/>
    </source>
</evidence>
<dbReference type="Pfam" id="PF00266">
    <property type="entry name" value="Aminotran_5"/>
    <property type="match status" value="1"/>
</dbReference>
<dbReference type="InterPro" id="IPR000192">
    <property type="entry name" value="Aminotrans_V_dom"/>
</dbReference>
<protein>
    <recommendedName>
        <fullName evidence="4">Abnormal fluorescence under UV illumination</fullName>
    </recommendedName>
</protein>
<dbReference type="InterPro" id="IPR010111">
    <property type="entry name" value="Kynureninase"/>
</dbReference>
<dbReference type="InterPro" id="IPR015421">
    <property type="entry name" value="PyrdxlP-dep_Trfase_major"/>
</dbReference>
<dbReference type="GO" id="GO:0030170">
    <property type="term" value="F:pyridoxal phosphate binding"/>
    <property type="evidence" value="ECO:0007669"/>
    <property type="project" value="InterPro"/>
</dbReference>
<dbReference type="GO" id="GO:0019441">
    <property type="term" value="P:L-tryptophan catabolic process to kynurenine"/>
    <property type="evidence" value="ECO:0007669"/>
    <property type="project" value="TreeGrafter"/>
</dbReference>
<reference evidence="7" key="1">
    <citation type="submission" date="2022-11" db="UniProtKB">
        <authorList>
            <consortium name="WormBaseParasite"/>
        </authorList>
    </citation>
    <scope>IDENTIFICATION</scope>
</reference>
<dbReference type="WBParaSite" id="Minc3s01707g25763">
    <property type="protein sequence ID" value="Minc3s01707g25763"/>
    <property type="gene ID" value="Minc3s01707g25763"/>
</dbReference>
<keyword evidence="6" id="KW-1185">Reference proteome</keyword>
<dbReference type="Gene3D" id="3.40.640.10">
    <property type="entry name" value="Type I PLP-dependent aspartate aminotransferase-like (Major domain)"/>
    <property type="match status" value="1"/>
</dbReference>
<dbReference type="GO" id="GO:0005737">
    <property type="term" value="C:cytoplasm"/>
    <property type="evidence" value="ECO:0007669"/>
    <property type="project" value="InterPro"/>
</dbReference>
<dbReference type="NCBIfam" id="TIGR01814">
    <property type="entry name" value="kynureninase"/>
    <property type="match status" value="1"/>
</dbReference>
<dbReference type="PANTHER" id="PTHR14084:SF0">
    <property type="entry name" value="KYNURENINASE"/>
    <property type="match status" value="1"/>
</dbReference>
<dbReference type="GO" id="GO:0030429">
    <property type="term" value="F:kynureninase activity"/>
    <property type="evidence" value="ECO:0007669"/>
    <property type="project" value="InterPro"/>
</dbReference>
<dbReference type="Proteomes" id="UP000887563">
    <property type="component" value="Unplaced"/>
</dbReference>
<sequence>MSINSSSLNSHSFLTLLLSKFGHNELPEGAAEKWALSERLANWLDCRDILSYLRDEFYIPKMGTLPNVNPSIVNTGLEKECIYLCSNSVGLQPKCTKKYINNVLKQWEEMGVDGHFYGSEPWINCDDRLLEGIVKLVGAKLKEEVGLMNSTTVNIHVLFTSFYNPTPTKYKILLEDHAFPSDHYAIESQLRIKGLDPLKAMICLKPREGEDCLRTEDILEIIEKEGNSISILFFSAVNYYTGQLLNIQLITEKAKQKECFVGWDLSHAVANVSLYLNKWNVDFACWSNYKYACSGPGGVAGIFIHERYKNEGMSRQRLLGWWGHRLDTRFEMNNKMELSEGVAGYRMSTPSAILMAGVKGFLEANIFLLKSSTNPWK</sequence>